<feature type="region of interest" description="Disordered" evidence="12">
    <location>
        <begin position="723"/>
        <end position="753"/>
    </location>
</feature>
<evidence type="ECO:0000256" key="6">
    <source>
        <dbReference type="ARBA" id="ARBA00023125"/>
    </source>
</evidence>
<evidence type="ECO:0000256" key="10">
    <source>
        <dbReference type="ARBA" id="ARBA00048988"/>
    </source>
</evidence>
<evidence type="ECO:0000313" key="16">
    <source>
        <dbReference type="Proteomes" id="UP000824139"/>
    </source>
</evidence>
<dbReference type="Gene3D" id="1.10.10.160">
    <property type="match status" value="1"/>
</dbReference>
<comment type="caution">
    <text evidence="15">The sequence shown here is derived from an EMBL/GenBank/DDBJ whole genome shotgun (WGS) entry which is preliminary data.</text>
</comment>
<evidence type="ECO:0000256" key="11">
    <source>
        <dbReference type="PROSITE-ProRule" id="PRU00560"/>
    </source>
</evidence>
<dbReference type="GO" id="GO:0009314">
    <property type="term" value="P:response to radiation"/>
    <property type="evidence" value="ECO:0007669"/>
    <property type="project" value="UniProtKB-ARBA"/>
</dbReference>
<feature type="domain" description="UvrD-like helicase C-terminal" evidence="14">
    <location>
        <begin position="315"/>
        <end position="587"/>
    </location>
</feature>
<keyword evidence="3 11" id="KW-0378">Hydrolase</keyword>
<evidence type="ECO:0000256" key="7">
    <source>
        <dbReference type="ARBA" id="ARBA00023235"/>
    </source>
</evidence>
<evidence type="ECO:0000256" key="4">
    <source>
        <dbReference type="ARBA" id="ARBA00022806"/>
    </source>
</evidence>
<dbReference type="InterPro" id="IPR014017">
    <property type="entry name" value="DNA_helicase_UvrD-like_C"/>
</dbReference>
<dbReference type="GO" id="GO:0000725">
    <property type="term" value="P:recombinational repair"/>
    <property type="evidence" value="ECO:0007669"/>
    <property type="project" value="TreeGrafter"/>
</dbReference>
<dbReference type="PANTHER" id="PTHR11070">
    <property type="entry name" value="UVRD / RECB / PCRA DNA HELICASE FAMILY MEMBER"/>
    <property type="match status" value="1"/>
</dbReference>
<dbReference type="EC" id="5.6.2.4" evidence="9"/>
<organism evidence="15 16">
    <name type="scientific">Candidatus Scatenecus faecavium</name>
    <dbReference type="NCBI Taxonomy" id="2840915"/>
    <lineage>
        <taxon>Bacteria</taxon>
        <taxon>Candidatus Scatenecus</taxon>
    </lineage>
</organism>
<evidence type="ECO:0000256" key="2">
    <source>
        <dbReference type="ARBA" id="ARBA00022741"/>
    </source>
</evidence>
<evidence type="ECO:0000256" key="5">
    <source>
        <dbReference type="ARBA" id="ARBA00022840"/>
    </source>
</evidence>
<dbReference type="Pfam" id="PF21196">
    <property type="entry name" value="PcrA_UvrD_tudor"/>
    <property type="match status" value="1"/>
</dbReference>
<comment type="catalytic activity">
    <reaction evidence="10">
        <text>ATP + H2O = ADP + phosphate + H(+)</text>
        <dbReference type="Rhea" id="RHEA:13065"/>
        <dbReference type="ChEBI" id="CHEBI:15377"/>
        <dbReference type="ChEBI" id="CHEBI:15378"/>
        <dbReference type="ChEBI" id="CHEBI:30616"/>
        <dbReference type="ChEBI" id="CHEBI:43474"/>
        <dbReference type="ChEBI" id="CHEBI:456216"/>
        <dbReference type="EC" id="5.6.2.4"/>
    </reaction>
</comment>
<dbReference type="CDD" id="cd17932">
    <property type="entry name" value="DEXQc_UvrD"/>
    <property type="match status" value="1"/>
</dbReference>
<dbReference type="InterPro" id="IPR000212">
    <property type="entry name" value="DNA_helicase_UvrD/REP"/>
</dbReference>
<dbReference type="EMBL" id="DVJO01000174">
    <property type="protein sequence ID" value="HIS83542.1"/>
    <property type="molecule type" value="Genomic_DNA"/>
</dbReference>
<name>A0A9D1K476_9BACT</name>
<dbReference type="GO" id="GO:0043138">
    <property type="term" value="F:3'-5' DNA helicase activity"/>
    <property type="evidence" value="ECO:0007669"/>
    <property type="project" value="UniProtKB-EC"/>
</dbReference>
<dbReference type="Pfam" id="PF00580">
    <property type="entry name" value="UvrD-helicase"/>
    <property type="match status" value="1"/>
</dbReference>
<keyword evidence="4 11" id="KW-0347">Helicase</keyword>
<reference evidence="15" key="2">
    <citation type="journal article" date="2021" name="PeerJ">
        <title>Extensive microbial diversity within the chicken gut microbiome revealed by metagenomics and culture.</title>
        <authorList>
            <person name="Gilroy R."/>
            <person name="Ravi A."/>
            <person name="Getino M."/>
            <person name="Pursley I."/>
            <person name="Horton D.L."/>
            <person name="Alikhan N.F."/>
            <person name="Baker D."/>
            <person name="Gharbi K."/>
            <person name="Hall N."/>
            <person name="Watson M."/>
            <person name="Adriaenssens E.M."/>
            <person name="Foster-Nyarko E."/>
            <person name="Jarju S."/>
            <person name="Secka A."/>
            <person name="Antonio M."/>
            <person name="Oren A."/>
            <person name="Chaudhuri R.R."/>
            <person name="La Ragione R."/>
            <person name="Hildebrand F."/>
            <person name="Pallen M.J."/>
        </authorList>
    </citation>
    <scope>NUCLEOTIDE SEQUENCE</scope>
    <source>
        <strain evidence="15">CHK152-2994</strain>
    </source>
</reference>
<feature type="binding site" evidence="11">
    <location>
        <begin position="27"/>
        <end position="34"/>
    </location>
    <ligand>
        <name>ATP</name>
        <dbReference type="ChEBI" id="CHEBI:30616"/>
    </ligand>
</feature>
<dbReference type="CDD" id="cd18807">
    <property type="entry name" value="SF1_C_UvrD"/>
    <property type="match status" value="1"/>
</dbReference>
<dbReference type="Gene3D" id="3.40.50.300">
    <property type="entry name" value="P-loop containing nucleotide triphosphate hydrolases"/>
    <property type="match status" value="2"/>
</dbReference>
<keyword evidence="5 11" id="KW-0067">ATP-binding</keyword>
<dbReference type="GO" id="GO:0005829">
    <property type="term" value="C:cytosol"/>
    <property type="evidence" value="ECO:0007669"/>
    <property type="project" value="TreeGrafter"/>
</dbReference>
<evidence type="ECO:0000256" key="12">
    <source>
        <dbReference type="SAM" id="MobiDB-lite"/>
    </source>
</evidence>
<dbReference type="PROSITE" id="PS51217">
    <property type="entry name" value="UVRD_HELICASE_CTER"/>
    <property type="match status" value="1"/>
</dbReference>
<proteinExistence type="inferred from homology"/>
<evidence type="ECO:0000256" key="1">
    <source>
        <dbReference type="ARBA" id="ARBA00009922"/>
    </source>
</evidence>
<dbReference type="InterPro" id="IPR013986">
    <property type="entry name" value="DExx_box_DNA_helicase_dom_sf"/>
</dbReference>
<evidence type="ECO:0000256" key="9">
    <source>
        <dbReference type="ARBA" id="ARBA00034808"/>
    </source>
</evidence>
<dbReference type="AlphaFoldDB" id="A0A9D1K476"/>
<dbReference type="GO" id="GO:0003677">
    <property type="term" value="F:DNA binding"/>
    <property type="evidence" value="ECO:0007669"/>
    <property type="project" value="UniProtKB-KW"/>
</dbReference>
<evidence type="ECO:0000256" key="3">
    <source>
        <dbReference type="ARBA" id="ARBA00022801"/>
    </source>
</evidence>
<accession>A0A9D1K476</accession>
<keyword evidence="2 11" id="KW-0547">Nucleotide-binding</keyword>
<sequence>MENLLENLNKEQKDAVQTIAGPLLILAGAGSGKTKVLTTRIAYLVQSGVRPKDILAVTFTNKAAKEMKERLGKILGENTVKYMWVGTFHGICGRILRENIDNYNFQSGKKLDKNFTIYDETDSNAVIKQAVKKLNLDDKVYAPKLVKSIISNAKNKMQDAYTYATFARDFKSQKIAAIYEEYENTLNNNNAIDFDDMLMLTVKLLEQNAQVREYYYNRFKHILVDEYQDTNLAQYRLVKMLYTNNTDFNAAPAADPSSASEQEIAFAKRSLCVVGDVDQSIYSWRGADYTIILNFQKDFKNTKVIKLEQNYRSTANILNVANAIIENNTERVDKVLYSNKGEGEKIDYFESQDEADEANFIVSKIKQNSGGDYNRYAILYRTNSQSRALEEACMAAAVPYRIYGGLKFYDRKEIKDIIAYLRLIYNTDDSQSFRRIVNVPKRAIGDTTVKNLQEYADKFDISLFEAAQRIDENNDIPPRTRSKIKDFAELILKFKDAVKNYSLQEFVTLVIEKTGYLAELQAQNTPESEADIENLQELVNVAGEYEPEDMDNILGEFLQQVALVSDTDNLDNIANNVTLMTLHAAKGLEFPVVFLAGCDEGIFPHQRTLNVPSEMEEERRLMYVGVTRAEEKLYLTSAKRRQMWGEYKYYNPSRFIEEIPRQLLETTSFEGSTSGSSTFQNAVSKARTGESKYNYAAAQADSYGYIKPSSGFGKGFVAPTKGLASGGKSNSGSNSQQHKSNYEYSQPQRTPARTILVKNKTNKARDEEKVKEFFKDNAIKRMLEERNKQRAEQEQKEQEKTEREQSAPLVEYVFSEGERVFHDKLGIGHIKEVTQIGDSMMYTIDFGKQGIKAMDAAYAKLKKF</sequence>
<dbReference type="FunFam" id="1.10.486.10:FF:000003">
    <property type="entry name" value="ATP-dependent DNA helicase"/>
    <property type="match status" value="1"/>
</dbReference>
<evidence type="ECO:0000313" key="15">
    <source>
        <dbReference type="EMBL" id="HIS83542.1"/>
    </source>
</evidence>
<comment type="catalytic activity">
    <reaction evidence="8">
        <text>Couples ATP hydrolysis with the unwinding of duplex DNA by translocating in the 3'-5' direction.</text>
        <dbReference type="EC" id="5.6.2.4"/>
    </reaction>
</comment>
<evidence type="ECO:0000259" key="13">
    <source>
        <dbReference type="PROSITE" id="PS51198"/>
    </source>
</evidence>
<feature type="compositionally biased region" description="Basic and acidic residues" evidence="12">
    <location>
        <begin position="787"/>
        <end position="805"/>
    </location>
</feature>
<protein>
    <recommendedName>
        <fullName evidence="9">DNA 3'-5' helicase</fullName>
        <ecNumber evidence="9">5.6.2.4</ecNumber>
    </recommendedName>
</protein>
<evidence type="ECO:0000256" key="8">
    <source>
        <dbReference type="ARBA" id="ARBA00034617"/>
    </source>
</evidence>
<dbReference type="GO" id="GO:0033202">
    <property type="term" value="C:DNA helicase complex"/>
    <property type="evidence" value="ECO:0007669"/>
    <property type="project" value="TreeGrafter"/>
</dbReference>
<dbReference type="Gene3D" id="1.10.486.10">
    <property type="entry name" value="PCRA, domain 4"/>
    <property type="match status" value="1"/>
</dbReference>
<dbReference type="InterPro" id="IPR027417">
    <property type="entry name" value="P-loop_NTPase"/>
</dbReference>
<dbReference type="GO" id="GO:0016787">
    <property type="term" value="F:hydrolase activity"/>
    <property type="evidence" value="ECO:0007669"/>
    <property type="project" value="UniProtKB-UniRule"/>
</dbReference>
<dbReference type="SUPFAM" id="SSF52540">
    <property type="entry name" value="P-loop containing nucleoside triphosphate hydrolases"/>
    <property type="match status" value="1"/>
</dbReference>
<gene>
    <name evidence="15" type="ORF">IAD41_08075</name>
</gene>
<dbReference type="InterPro" id="IPR014016">
    <property type="entry name" value="UvrD-like_ATP-bd"/>
</dbReference>
<dbReference type="PANTHER" id="PTHR11070:SF2">
    <property type="entry name" value="ATP-DEPENDENT DNA HELICASE SRS2"/>
    <property type="match status" value="1"/>
</dbReference>
<feature type="compositionally biased region" description="Polar residues" evidence="12">
    <location>
        <begin position="742"/>
        <end position="751"/>
    </location>
</feature>
<dbReference type="Proteomes" id="UP000824139">
    <property type="component" value="Unassembled WGS sequence"/>
</dbReference>
<reference evidence="15" key="1">
    <citation type="submission" date="2020-10" db="EMBL/GenBank/DDBJ databases">
        <authorList>
            <person name="Gilroy R."/>
        </authorList>
    </citation>
    <scope>NUCLEOTIDE SEQUENCE</scope>
    <source>
        <strain evidence="15">CHK152-2994</strain>
    </source>
</reference>
<dbReference type="FunFam" id="1.10.10.160:FF:000001">
    <property type="entry name" value="ATP-dependent DNA helicase"/>
    <property type="match status" value="1"/>
</dbReference>
<keyword evidence="7" id="KW-0413">Isomerase</keyword>
<feature type="domain" description="UvrD-like helicase ATP-binding" evidence="13">
    <location>
        <begin position="6"/>
        <end position="314"/>
    </location>
</feature>
<evidence type="ECO:0000259" key="14">
    <source>
        <dbReference type="PROSITE" id="PS51217"/>
    </source>
</evidence>
<feature type="region of interest" description="Disordered" evidence="12">
    <location>
        <begin position="787"/>
        <end position="808"/>
    </location>
</feature>
<comment type="similarity">
    <text evidence="1">Belongs to the helicase family. UvrD subfamily.</text>
</comment>
<keyword evidence="6" id="KW-0238">DNA-binding</keyword>
<dbReference type="PROSITE" id="PS51198">
    <property type="entry name" value="UVRD_HELICASE_ATP_BIND"/>
    <property type="match status" value="1"/>
</dbReference>
<dbReference type="Pfam" id="PF13361">
    <property type="entry name" value="UvrD_C"/>
    <property type="match status" value="1"/>
</dbReference>
<dbReference type="GO" id="GO:0005524">
    <property type="term" value="F:ATP binding"/>
    <property type="evidence" value="ECO:0007669"/>
    <property type="project" value="UniProtKB-UniRule"/>
</dbReference>
<feature type="compositionally biased region" description="Low complexity" evidence="12">
    <location>
        <begin position="726"/>
        <end position="739"/>
    </location>
</feature>